<feature type="transmembrane region" description="Helical" evidence="1">
    <location>
        <begin position="248"/>
        <end position="270"/>
    </location>
</feature>
<comment type="caution">
    <text evidence="2">The sequence shown here is derived from an EMBL/GenBank/DDBJ whole genome shotgun (WGS) entry which is preliminary data.</text>
</comment>
<feature type="transmembrane region" description="Helical" evidence="1">
    <location>
        <begin position="9"/>
        <end position="26"/>
    </location>
</feature>
<dbReference type="Pfam" id="PF26314">
    <property type="entry name" value="MptA_B_family"/>
    <property type="match status" value="1"/>
</dbReference>
<proteinExistence type="predicted"/>
<feature type="transmembrane region" description="Helical" evidence="1">
    <location>
        <begin position="46"/>
        <end position="63"/>
    </location>
</feature>
<feature type="transmembrane region" description="Helical" evidence="1">
    <location>
        <begin position="444"/>
        <end position="464"/>
    </location>
</feature>
<keyword evidence="1" id="KW-0472">Membrane</keyword>
<gene>
    <name evidence="2" type="ORF">PL8927_600164</name>
</gene>
<sequence>MKISSQQKWLIYPAAFLALILAFELIRVGYDSDSPAFLDGYIRRGVEYTLLNGIYILWLVKGIRSHPSSDQTAEADRYSLQDFSTLIKPGAIFLIAAWMSYPATTDPYLYLHYGMVALSSYNPYLVPAGDFTSQFSSLSPWSQTATYGPISLAFFMIAAATSSISIGVGIYSLKTLFLLIHLLNSYLIWNQVKTFERGNFITIAYLINPIILFEQVGNARVDVLLCTALILLVKFLIEGRYVRSVAAIWLGILSKTLPIIWAPLLGVFLLKLRRWKSIAFSLFLSIMLLFILSQTLLTEAHAWISLLNPGVAWHNAGSFHDILNRLLTLAKPFLPALIVQKQAGLVWLFKICTYILYCLYYAWICLRTFFRRHYTAFELILDLGWVTLTLFLFATPWYQPWYATVLICFVALLNFRSPFFCFVALTYSVCSTVVYYLFAGGSEFIPLLFASIMTVVPTTLLLLLKSKITQGM</sequence>
<feature type="transmembrane region" description="Helical" evidence="1">
    <location>
        <begin position="223"/>
        <end position="242"/>
    </location>
</feature>
<keyword evidence="1" id="KW-0812">Transmembrane</keyword>
<feature type="transmembrane region" description="Helical" evidence="1">
    <location>
        <begin position="344"/>
        <end position="364"/>
    </location>
</feature>
<organism evidence="2 3">
    <name type="scientific">Planktothrix serta PCC 8927</name>
    <dbReference type="NCBI Taxonomy" id="671068"/>
    <lineage>
        <taxon>Bacteria</taxon>
        <taxon>Bacillati</taxon>
        <taxon>Cyanobacteriota</taxon>
        <taxon>Cyanophyceae</taxon>
        <taxon>Oscillatoriophycideae</taxon>
        <taxon>Oscillatoriales</taxon>
        <taxon>Microcoleaceae</taxon>
        <taxon>Planktothrix</taxon>
    </lineage>
</organism>
<dbReference type="RefSeq" id="WP_083621488.1">
    <property type="nucleotide sequence ID" value="NZ_LR734869.1"/>
</dbReference>
<evidence type="ECO:0000313" key="2">
    <source>
        <dbReference type="EMBL" id="VXD17895.1"/>
    </source>
</evidence>
<feature type="transmembrane region" description="Helical" evidence="1">
    <location>
        <begin position="420"/>
        <end position="438"/>
    </location>
</feature>
<keyword evidence="3" id="KW-1185">Reference proteome</keyword>
<dbReference type="Proteomes" id="UP000184550">
    <property type="component" value="Unassembled WGS sequence"/>
</dbReference>
<evidence type="ECO:0000256" key="1">
    <source>
        <dbReference type="SAM" id="Phobius"/>
    </source>
</evidence>
<evidence type="ECO:0008006" key="4">
    <source>
        <dbReference type="Google" id="ProtNLM"/>
    </source>
</evidence>
<protein>
    <recommendedName>
        <fullName evidence="4">DUF2029 domain-containing protein</fullName>
    </recommendedName>
</protein>
<dbReference type="EMBL" id="CZCU02000136">
    <property type="protein sequence ID" value="VXD17895.1"/>
    <property type="molecule type" value="Genomic_DNA"/>
</dbReference>
<accession>A0A7Z9BMK1</accession>
<dbReference type="AlphaFoldDB" id="A0A7Z9BMK1"/>
<feature type="transmembrane region" description="Helical" evidence="1">
    <location>
        <begin position="147"/>
        <end position="168"/>
    </location>
</feature>
<feature type="transmembrane region" description="Helical" evidence="1">
    <location>
        <begin position="400"/>
        <end position="415"/>
    </location>
</feature>
<keyword evidence="1" id="KW-1133">Transmembrane helix</keyword>
<dbReference type="OrthoDB" id="525779at2"/>
<name>A0A7Z9BMK1_9CYAN</name>
<feature type="transmembrane region" description="Helical" evidence="1">
    <location>
        <begin position="277"/>
        <end position="297"/>
    </location>
</feature>
<reference evidence="2" key="1">
    <citation type="submission" date="2019-10" db="EMBL/GenBank/DDBJ databases">
        <authorList>
            <consortium name="Genoscope - CEA"/>
            <person name="William W."/>
        </authorList>
    </citation>
    <scope>NUCLEOTIDE SEQUENCE [LARGE SCALE GENOMIC DNA]</scope>
    <source>
        <strain evidence="2">BBR_PRJEB10992</strain>
    </source>
</reference>
<feature type="transmembrane region" description="Helical" evidence="1">
    <location>
        <begin position="376"/>
        <end position="394"/>
    </location>
</feature>
<evidence type="ECO:0000313" key="3">
    <source>
        <dbReference type="Proteomes" id="UP000184550"/>
    </source>
</evidence>
<feature type="transmembrane region" description="Helical" evidence="1">
    <location>
        <begin position="83"/>
        <end position="101"/>
    </location>
</feature>